<protein>
    <submittedName>
        <fullName evidence="2">Uncharacterized protein</fullName>
    </submittedName>
</protein>
<gene>
    <name evidence="2" type="ordered locus">Amir_4571</name>
</gene>
<keyword evidence="3" id="KW-1185">Reference proteome</keyword>
<evidence type="ECO:0000256" key="1">
    <source>
        <dbReference type="SAM" id="MobiDB-lite"/>
    </source>
</evidence>
<dbReference type="STRING" id="446462.Amir_4571"/>
<dbReference type="EMBL" id="CP001630">
    <property type="protein sequence ID" value="ACU38409.1"/>
    <property type="molecule type" value="Genomic_DNA"/>
</dbReference>
<accession>C6WLL6</accession>
<proteinExistence type="predicted"/>
<dbReference type="AlphaFoldDB" id="C6WLL6"/>
<name>C6WLL6_ACTMD</name>
<dbReference type="Proteomes" id="UP000002213">
    <property type="component" value="Chromosome"/>
</dbReference>
<organism evidence="2 3">
    <name type="scientific">Actinosynnema mirum (strain ATCC 29888 / DSM 43827 / JCM 3225 / NBRC 14064 / NCIMB 13271 / NRRL B-12336 / IMRU 3971 / 101)</name>
    <dbReference type="NCBI Taxonomy" id="446462"/>
    <lineage>
        <taxon>Bacteria</taxon>
        <taxon>Bacillati</taxon>
        <taxon>Actinomycetota</taxon>
        <taxon>Actinomycetes</taxon>
        <taxon>Pseudonocardiales</taxon>
        <taxon>Pseudonocardiaceae</taxon>
        <taxon>Actinosynnema</taxon>
    </lineage>
</organism>
<evidence type="ECO:0000313" key="2">
    <source>
        <dbReference type="EMBL" id="ACU38409.1"/>
    </source>
</evidence>
<reference evidence="2 3" key="1">
    <citation type="journal article" date="2009" name="Stand. Genomic Sci.">
        <title>Complete genome sequence of Actinosynnema mirum type strain (101).</title>
        <authorList>
            <person name="Land M."/>
            <person name="Lapidus A."/>
            <person name="Mayilraj S."/>
            <person name="Chen F."/>
            <person name="Copeland A."/>
            <person name="Del Rio T.G."/>
            <person name="Nolan M."/>
            <person name="Lucas S."/>
            <person name="Tice H."/>
            <person name="Cheng J.F."/>
            <person name="Chertkov O."/>
            <person name="Bruce D."/>
            <person name="Goodwin L."/>
            <person name="Pitluck S."/>
            <person name="Rohde M."/>
            <person name="Goker M."/>
            <person name="Pati A."/>
            <person name="Ivanova N."/>
            <person name="Mavromatis K."/>
            <person name="Chen A."/>
            <person name="Palaniappan K."/>
            <person name="Hauser L."/>
            <person name="Chang Y.J."/>
            <person name="Jeffries C.C."/>
            <person name="Brettin T."/>
            <person name="Detter J.C."/>
            <person name="Han C."/>
            <person name="Chain P."/>
            <person name="Tindall B.J."/>
            <person name="Bristow J."/>
            <person name="Eisen J.A."/>
            <person name="Markowitz V."/>
            <person name="Hugenholtz P."/>
            <person name="Kyrpides N.C."/>
            <person name="Klenk H.P."/>
        </authorList>
    </citation>
    <scope>NUCLEOTIDE SEQUENCE [LARGE SCALE GENOMIC DNA]</scope>
    <source>
        <strain evidence="3">ATCC 29888 / DSM 43827 / JCM 3225 / NBRC 14064 / NCIMB 13271 / NRRL B-12336 / IMRU 3971 / 101</strain>
    </source>
</reference>
<sequence>MSISAPPTGVRQSESPVSESARPLSTRPYLAFTGIVLDALAPSAPARWHFHGHRIDQWDGSWDSPSAPPVVPVDAPVDVVLRDPVAVADWITGLGLERVAVWFPELGRWVAVPEIVHSTCVAEAQAGREVAGALRGADGLGRRVRLARPVPDDPDEAVASGLLARAGCPLCARLPARARYSPASA</sequence>
<evidence type="ECO:0000313" key="3">
    <source>
        <dbReference type="Proteomes" id="UP000002213"/>
    </source>
</evidence>
<dbReference type="HOGENOM" id="CLU_1458359_0_0_11"/>
<feature type="compositionally biased region" description="Polar residues" evidence="1">
    <location>
        <begin position="1"/>
        <end position="18"/>
    </location>
</feature>
<feature type="region of interest" description="Disordered" evidence="1">
    <location>
        <begin position="1"/>
        <end position="22"/>
    </location>
</feature>
<dbReference type="KEGG" id="ami:Amir_4571"/>